<dbReference type="GO" id="GO:0032259">
    <property type="term" value="P:methylation"/>
    <property type="evidence" value="ECO:0007669"/>
    <property type="project" value="UniProtKB-KW"/>
</dbReference>
<organism evidence="3 4">
    <name type="scientific">Tectimicrobiota bacterium</name>
    <dbReference type="NCBI Taxonomy" id="2528274"/>
    <lineage>
        <taxon>Bacteria</taxon>
        <taxon>Pseudomonadati</taxon>
        <taxon>Nitrospinota/Tectimicrobiota group</taxon>
        <taxon>Candidatus Tectimicrobiota</taxon>
    </lineage>
</organism>
<keyword evidence="3" id="KW-0489">Methyltransferase</keyword>
<accession>A0A937VWH6</accession>
<dbReference type="Pfam" id="PF13649">
    <property type="entry name" value="Methyltransf_25"/>
    <property type="match status" value="1"/>
</dbReference>
<evidence type="ECO:0000313" key="4">
    <source>
        <dbReference type="Proteomes" id="UP000712673"/>
    </source>
</evidence>
<feature type="region of interest" description="Disordered" evidence="1">
    <location>
        <begin position="174"/>
        <end position="204"/>
    </location>
</feature>
<dbReference type="EMBL" id="VGLS01000009">
    <property type="protein sequence ID" value="MBM3222318.1"/>
    <property type="molecule type" value="Genomic_DNA"/>
</dbReference>
<evidence type="ECO:0000256" key="1">
    <source>
        <dbReference type="SAM" id="MobiDB-lite"/>
    </source>
</evidence>
<dbReference type="InterPro" id="IPR029063">
    <property type="entry name" value="SAM-dependent_MTases_sf"/>
</dbReference>
<dbReference type="Gene3D" id="3.40.50.150">
    <property type="entry name" value="Vaccinia Virus protein VP39"/>
    <property type="match status" value="1"/>
</dbReference>
<dbReference type="CDD" id="cd02440">
    <property type="entry name" value="AdoMet_MTases"/>
    <property type="match status" value="1"/>
</dbReference>
<name>A0A937VWH6_UNCTE</name>
<evidence type="ECO:0000259" key="2">
    <source>
        <dbReference type="Pfam" id="PF13649"/>
    </source>
</evidence>
<gene>
    <name evidence="3" type="ORF">FJZ47_00730</name>
</gene>
<keyword evidence="3" id="KW-0808">Transferase</keyword>
<feature type="domain" description="Methyltransferase" evidence="2">
    <location>
        <begin position="51"/>
        <end position="151"/>
    </location>
</feature>
<dbReference type="Proteomes" id="UP000712673">
    <property type="component" value="Unassembled WGS sequence"/>
</dbReference>
<protein>
    <submittedName>
        <fullName evidence="3">Class I SAM-dependent methyltransferase</fullName>
    </submittedName>
</protein>
<sequence length="243" mass="27363">MMERRDHHDWASEAYVEAWIQRQLANDPGRAERFQLMGDLLPFPADAQVTVLDIGAGYGPVSKFLLDRFPHATCIAQDGSTPMLQHAQQRMTTYGARFRTHQSDLFAQDWLPPQPEAFEVVVSALCLHNLRDFSRISTLYRDIRARLKPGGMFLNLDLVNAPTLGLQQHYGRVTEARRSRDVPSDHRSTAPGHQELQTPPQSAAHAFPADLSEHLAALRAAGFLEVDCFWKDLRQALYGGYVG</sequence>
<dbReference type="GO" id="GO:0008168">
    <property type="term" value="F:methyltransferase activity"/>
    <property type="evidence" value="ECO:0007669"/>
    <property type="project" value="UniProtKB-KW"/>
</dbReference>
<proteinExistence type="predicted"/>
<dbReference type="PANTHER" id="PTHR43591:SF108">
    <property type="entry name" value="S-ADENOSYL-L-METHIONINE-DEPENDENT METHYLTRANSFERASE"/>
    <property type="match status" value="1"/>
</dbReference>
<evidence type="ECO:0000313" key="3">
    <source>
        <dbReference type="EMBL" id="MBM3222318.1"/>
    </source>
</evidence>
<reference evidence="3" key="1">
    <citation type="submission" date="2019-03" db="EMBL/GenBank/DDBJ databases">
        <title>Lake Tanganyika Metagenome-Assembled Genomes (MAGs).</title>
        <authorList>
            <person name="Tran P."/>
        </authorList>
    </citation>
    <scope>NUCLEOTIDE SEQUENCE</scope>
    <source>
        <strain evidence="3">K_DeepCast_65m_m2_066</strain>
    </source>
</reference>
<feature type="compositionally biased region" description="Basic and acidic residues" evidence="1">
    <location>
        <begin position="174"/>
        <end position="188"/>
    </location>
</feature>
<comment type="caution">
    <text evidence="3">The sequence shown here is derived from an EMBL/GenBank/DDBJ whole genome shotgun (WGS) entry which is preliminary data.</text>
</comment>
<dbReference type="AlphaFoldDB" id="A0A937VWH6"/>
<dbReference type="InterPro" id="IPR041698">
    <property type="entry name" value="Methyltransf_25"/>
</dbReference>
<dbReference type="SUPFAM" id="SSF53335">
    <property type="entry name" value="S-adenosyl-L-methionine-dependent methyltransferases"/>
    <property type="match status" value="1"/>
</dbReference>
<dbReference type="PANTHER" id="PTHR43591">
    <property type="entry name" value="METHYLTRANSFERASE"/>
    <property type="match status" value="1"/>
</dbReference>